<dbReference type="PANTHER" id="PTHR35042">
    <property type="entry name" value="ANTHRONE OXYGENASE ENCC"/>
    <property type="match status" value="1"/>
</dbReference>
<evidence type="ECO:0000256" key="1">
    <source>
        <dbReference type="ARBA" id="ARBA00004141"/>
    </source>
</evidence>
<feature type="transmembrane region" description="Helical" evidence="6">
    <location>
        <begin position="88"/>
        <end position="106"/>
    </location>
</feature>
<evidence type="ECO:0000256" key="4">
    <source>
        <dbReference type="ARBA" id="ARBA00023136"/>
    </source>
</evidence>
<dbReference type="AlphaFoldDB" id="A0AAD4Q414"/>
<organism evidence="7 8">
    <name type="scientific">Talaromyces proteolyticus</name>
    <dbReference type="NCBI Taxonomy" id="1131652"/>
    <lineage>
        <taxon>Eukaryota</taxon>
        <taxon>Fungi</taxon>
        <taxon>Dikarya</taxon>
        <taxon>Ascomycota</taxon>
        <taxon>Pezizomycotina</taxon>
        <taxon>Eurotiomycetes</taxon>
        <taxon>Eurotiomycetidae</taxon>
        <taxon>Eurotiales</taxon>
        <taxon>Trichocomaceae</taxon>
        <taxon>Talaromyces</taxon>
        <taxon>Talaromyces sect. Bacilispori</taxon>
    </lineage>
</organism>
<keyword evidence="2 6" id="KW-0812">Transmembrane</keyword>
<feature type="transmembrane region" description="Helical" evidence="6">
    <location>
        <begin position="59"/>
        <end position="81"/>
    </location>
</feature>
<accession>A0AAD4Q414</accession>
<sequence length="171" mass="18161">MEALQSPITLQAAKLASISASLLASGIFFSSSNLVIPLLSKLDHQRVTPGAFADFYHAGLRVVVPLTIVGSASSAVVAFLSKDKTERLVWSTAAVATFAVLPWTRLGMWQTINTLLKIADETGSGAGVVSEKEKKVVVQGLLTRWKTMNYARSAFTLVGGLIAGWKVVSGI</sequence>
<evidence type="ECO:0000256" key="3">
    <source>
        <dbReference type="ARBA" id="ARBA00022989"/>
    </source>
</evidence>
<protein>
    <recommendedName>
        <fullName evidence="9">DUF1772-domain-containing protein</fullName>
    </recommendedName>
</protein>
<comment type="subcellular location">
    <subcellularLocation>
        <location evidence="1">Membrane</location>
        <topology evidence="1">Multi-pass membrane protein</topology>
    </subcellularLocation>
</comment>
<keyword evidence="4 6" id="KW-0472">Membrane</keyword>
<evidence type="ECO:0000313" key="8">
    <source>
        <dbReference type="Proteomes" id="UP001201262"/>
    </source>
</evidence>
<dbReference type="Proteomes" id="UP001201262">
    <property type="component" value="Unassembled WGS sequence"/>
</dbReference>
<comment type="similarity">
    <text evidence="5">Belongs to the anthrone oxygenase family.</text>
</comment>
<keyword evidence="8" id="KW-1185">Reference proteome</keyword>
<dbReference type="InterPro" id="IPR013901">
    <property type="entry name" value="Anthrone_oxy"/>
</dbReference>
<gene>
    <name evidence="7" type="ORF">BGW36DRAFT_367976</name>
</gene>
<proteinExistence type="inferred from homology"/>
<dbReference type="Pfam" id="PF08592">
    <property type="entry name" value="Anthrone_oxy"/>
    <property type="match status" value="1"/>
</dbReference>
<dbReference type="PANTHER" id="PTHR35042:SF1">
    <property type="entry name" value="DUF1772-DOMAIN-CONTAINING PROTEIN"/>
    <property type="match status" value="1"/>
</dbReference>
<comment type="caution">
    <text evidence="7">The sequence shown here is derived from an EMBL/GenBank/DDBJ whole genome shotgun (WGS) entry which is preliminary data.</text>
</comment>
<dbReference type="GO" id="GO:0016020">
    <property type="term" value="C:membrane"/>
    <property type="evidence" value="ECO:0007669"/>
    <property type="project" value="UniProtKB-SubCell"/>
</dbReference>
<dbReference type="RefSeq" id="XP_046078290.1">
    <property type="nucleotide sequence ID" value="XM_046214937.1"/>
</dbReference>
<evidence type="ECO:0000313" key="7">
    <source>
        <dbReference type="EMBL" id="KAH8705669.1"/>
    </source>
</evidence>
<dbReference type="EMBL" id="JAJTJA010000001">
    <property type="protein sequence ID" value="KAH8705669.1"/>
    <property type="molecule type" value="Genomic_DNA"/>
</dbReference>
<name>A0AAD4Q414_9EURO</name>
<evidence type="ECO:0008006" key="9">
    <source>
        <dbReference type="Google" id="ProtNLM"/>
    </source>
</evidence>
<dbReference type="GeneID" id="70245224"/>
<feature type="transmembrane region" description="Helical" evidence="6">
    <location>
        <begin position="12"/>
        <end position="39"/>
    </location>
</feature>
<evidence type="ECO:0000256" key="6">
    <source>
        <dbReference type="SAM" id="Phobius"/>
    </source>
</evidence>
<evidence type="ECO:0000256" key="2">
    <source>
        <dbReference type="ARBA" id="ARBA00022692"/>
    </source>
</evidence>
<keyword evidence="3 6" id="KW-1133">Transmembrane helix</keyword>
<evidence type="ECO:0000256" key="5">
    <source>
        <dbReference type="ARBA" id="ARBA00034313"/>
    </source>
</evidence>
<reference evidence="7" key="1">
    <citation type="submission" date="2021-12" db="EMBL/GenBank/DDBJ databases">
        <title>Convergent genome expansion in fungi linked to evolution of root-endophyte symbiosis.</title>
        <authorList>
            <consortium name="DOE Joint Genome Institute"/>
            <person name="Ke Y.-H."/>
            <person name="Bonito G."/>
            <person name="Liao H.-L."/>
            <person name="Looney B."/>
            <person name="Rojas-Flechas A."/>
            <person name="Nash J."/>
            <person name="Hameed K."/>
            <person name="Schadt C."/>
            <person name="Martin F."/>
            <person name="Crous P.W."/>
            <person name="Miettinen O."/>
            <person name="Magnuson J.K."/>
            <person name="Labbe J."/>
            <person name="Jacobson D."/>
            <person name="Doktycz M.J."/>
            <person name="Veneault-Fourrey C."/>
            <person name="Kuo A."/>
            <person name="Mondo S."/>
            <person name="Calhoun S."/>
            <person name="Riley R."/>
            <person name="Ohm R."/>
            <person name="LaButti K."/>
            <person name="Andreopoulos B."/>
            <person name="Pangilinan J."/>
            <person name="Nolan M."/>
            <person name="Tritt A."/>
            <person name="Clum A."/>
            <person name="Lipzen A."/>
            <person name="Daum C."/>
            <person name="Barry K."/>
            <person name="Grigoriev I.V."/>
            <person name="Vilgalys R."/>
        </authorList>
    </citation>
    <scope>NUCLEOTIDE SEQUENCE</scope>
    <source>
        <strain evidence="7">PMI_201</strain>
    </source>
</reference>